<reference evidence="1" key="1">
    <citation type="submission" date="2023-04" db="EMBL/GenBank/DDBJ databases">
        <title>A chromosome-level genome assembly of the parasitoid wasp Eretmocerus hayati.</title>
        <authorList>
            <person name="Zhong Y."/>
            <person name="Liu S."/>
            <person name="Liu Y."/>
        </authorList>
    </citation>
    <scope>NUCLEOTIDE SEQUENCE</scope>
    <source>
        <strain evidence="1">ZJU_SS_LIU_2023</strain>
    </source>
</reference>
<accession>A0ACC2PYL5</accession>
<organism evidence="1 2">
    <name type="scientific">Eretmocerus hayati</name>
    <dbReference type="NCBI Taxonomy" id="131215"/>
    <lineage>
        <taxon>Eukaryota</taxon>
        <taxon>Metazoa</taxon>
        <taxon>Ecdysozoa</taxon>
        <taxon>Arthropoda</taxon>
        <taxon>Hexapoda</taxon>
        <taxon>Insecta</taxon>
        <taxon>Pterygota</taxon>
        <taxon>Neoptera</taxon>
        <taxon>Endopterygota</taxon>
        <taxon>Hymenoptera</taxon>
        <taxon>Apocrita</taxon>
        <taxon>Proctotrupomorpha</taxon>
        <taxon>Chalcidoidea</taxon>
        <taxon>Aphelinidae</taxon>
        <taxon>Aphelininae</taxon>
        <taxon>Eretmocerus</taxon>
    </lineage>
</organism>
<evidence type="ECO:0000313" key="1">
    <source>
        <dbReference type="EMBL" id="KAJ8687417.1"/>
    </source>
</evidence>
<proteinExistence type="predicted"/>
<dbReference type="Proteomes" id="UP001239111">
    <property type="component" value="Chromosome 1"/>
</dbReference>
<protein>
    <submittedName>
        <fullName evidence="1">Uncharacterized protein</fullName>
    </submittedName>
</protein>
<name>A0ACC2PYL5_9HYME</name>
<dbReference type="EMBL" id="CM056741">
    <property type="protein sequence ID" value="KAJ8687417.1"/>
    <property type="molecule type" value="Genomic_DNA"/>
</dbReference>
<gene>
    <name evidence="1" type="ORF">QAD02_023211</name>
</gene>
<comment type="caution">
    <text evidence="1">The sequence shown here is derived from an EMBL/GenBank/DDBJ whole genome shotgun (WGS) entry which is preliminary data.</text>
</comment>
<evidence type="ECO:0000313" key="2">
    <source>
        <dbReference type="Proteomes" id="UP001239111"/>
    </source>
</evidence>
<keyword evidence="2" id="KW-1185">Reference proteome</keyword>
<sequence>MKAQEFEFLDKVDSGSFSTIHLCRRISDDGEFIIKKSKYFKYADNEVSIMRKLRHPNVVTFHGTWKDENAVYIVMEFLSGGSLADLLWNYEEEYTPMDEQDALKFFSQLALGLHHIHSLRIMHRDLKPENVMFTAPSRKVKILDFGLSWDTSTEEKVRVLNPNAWSAPEHWSTDAPHSFSSDIWSIGALLFQVITGKEPKKLQDKLELLTRFPLPLQTISEKILKIEPDQRPSTAEVISSPELKSSIVEYYKDLQQCEKTIMKDELENLVLFEES</sequence>